<organism evidence="2 3">
    <name type="scientific">Actinomadura rubrisoli</name>
    <dbReference type="NCBI Taxonomy" id="2530368"/>
    <lineage>
        <taxon>Bacteria</taxon>
        <taxon>Bacillati</taxon>
        <taxon>Actinomycetota</taxon>
        <taxon>Actinomycetes</taxon>
        <taxon>Streptosporangiales</taxon>
        <taxon>Thermomonosporaceae</taxon>
        <taxon>Actinomadura</taxon>
    </lineage>
</organism>
<dbReference type="Gene3D" id="3.40.630.30">
    <property type="match status" value="1"/>
</dbReference>
<dbReference type="OrthoDB" id="3576548at2"/>
<dbReference type="GO" id="GO:0016747">
    <property type="term" value="F:acyltransferase activity, transferring groups other than amino-acyl groups"/>
    <property type="evidence" value="ECO:0007669"/>
    <property type="project" value="InterPro"/>
</dbReference>
<dbReference type="SUPFAM" id="SSF55729">
    <property type="entry name" value="Acyl-CoA N-acyltransferases (Nat)"/>
    <property type="match status" value="1"/>
</dbReference>
<comment type="caution">
    <text evidence="2">The sequence shown here is derived from an EMBL/GenBank/DDBJ whole genome shotgun (WGS) entry which is preliminary data.</text>
</comment>
<reference evidence="2 3" key="1">
    <citation type="submission" date="2019-03" db="EMBL/GenBank/DDBJ databases">
        <title>Draft genome sequences of novel Actinobacteria.</title>
        <authorList>
            <person name="Sahin N."/>
            <person name="Ay H."/>
            <person name="Saygin H."/>
        </authorList>
    </citation>
    <scope>NUCLEOTIDE SEQUENCE [LARGE SCALE GENOMIC DNA]</scope>
    <source>
        <strain evidence="2 3">H3C3</strain>
    </source>
</reference>
<name>A0A4R5BMR7_9ACTN</name>
<dbReference type="InterPro" id="IPR016181">
    <property type="entry name" value="Acyl_CoA_acyltransferase"/>
</dbReference>
<evidence type="ECO:0000313" key="2">
    <source>
        <dbReference type="EMBL" id="TDD85232.1"/>
    </source>
</evidence>
<sequence length="206" mass="23056">MTLRVMEVSDIPFAVDLHVRHLYRGFFVDLGERFLEHYHRSFITSAAGVALVGELDGRPAGFLLGTIDEAAHRRHLARLDRVRLIRAGTISLVARPGQASRFLRTRARRYAGGLRTHLKTPGAQRVPTGVLHHVAVEEASRQAGVGRALAHGFTEITRLHGTRRLRLYTEPGNHQAQAFYQGLGWTAWTRQGDIDGRPWAAFVLDL</sequence>
<dbReference type="Pfam" id="PF00583">
    <property type="entry name" value="Acetyltransf_1"/>
    <property type="match status" value="1"/>
</dbReference>
<gene>
    <name evidence="2" type="ORF">E1298_18870</name>
</gene>
<dbReference type="EMBL" id="SMKU01000092">
    <property type="protein sequence ID" value="TDD85232.1"/>
    <property type="molecule type" value="Genomic_DNA"/>
</dbReference>
<accession>A0A4R5BMR7</accession>
<feature type="domain" description="N-acetyltransferase" evidence="1">
    <location>
        <begin position="1"/>
        <end position="206"/>
    </location>
</feature>
<proteinExistence type="predicted"/>
<keyword evidence="2" id="KW-0808">Transferase</keyword>
<evidence type="ECO:0000259" key="1">
    <source>
        <dbReference type="PROSITE" id="PS51186"/>
    </source>
</evidence>
<dbReference type="PROSITE" id="PS51186">
    <property type="entry name" value="GNAT"/>
    <property type="match status" value="1"/>
</dbReference>
<evidence type="ECO:0000313" key="3">
    <source>
        <dbReference type="Proteomes" id="UP000294513"/>
    </source>
</evidence>
<dbReference type="AlphaFoldDB" id="A0A4R5BMR7"/>
<keyword evidence="3" id="KW-1185">Reference proteome</keyword>
<protein>
    <submittedName>
        <fullName evidence="2">GNAT family N-acetyltransferase</fullName>
    </submittedName>
</protein>
<dbReference type="InterPro" id="IPR000182">
    <property type="entry name" value="GNAT_dom"/>
</dbReference>
<dbReference type="Proteomes" id="UP000294513">
    <property type="component" value="Unassembled WGS sequence"/>
</dbReference>